<dbReference type="PROSITE" id="PS00138">
    <property type="entry name" value="SUBTILASE_SER"/>
    <property type="match status" value="1"/>
</dbReference>
<evidence type="ECO:0000259" key="9">
    <source>
        <dbReference type="Pfam" id="PF00082"/>
    </source>
</evidence>
<feature type="domain" description="Peptidase S8/S53" evidence="9">
    <location>
        <begin position="268"/>
        <end position="524"/>
    </location>
</feature>
<feature type="region of interest" description="Disordered" evidence="8">
    <location>
        <begin position="50"/>
        <end position="79"/>
    </location>
</feature>
<organism evidence="10 11">
    <name type="scientific">Streptomyces alkaliphilus</name>
    <dbReference type="NCBI Taxonomy" id="1472722"/>
    <lineage>
        <taxon>Bacteria</taxon>
        <taxon>Bacillati</taxon>
        <taxon>Actinomycetota</taxon>
        <taxon>Actinomycetes</taxon>
        <taxon>Kitasatosporales</taxon>
        <taxon>Streptomycetaceae</taxon>
        <taxon>Streptomyces</taxon>
    </lineage>
</organism>
<evidence type="ECO:0000256" key="6">
    <source>
        <dbReference type="PROSITE-ProRule" id="PRU01240"/>
    </source>
</evidence>
<dbReference type="AlphaFoldDB" id="A0A7W3TAT1"/>
<dbReference type="InterPro" id="IPR050131">
    <property type="entry name" value="Peptidase_S8_subtilisin-like"/>
</dbReference>
<evidence type="ECO:0000313" key="11">
    <source>
        <dbReference type="Proteomes" id="UP000538929"/>
    </source>
</evidence>
<proteinExistence type="inferred from homology"/>
<dbReference type="InterPro" id="IPR023827">
    <property type="entry name" value="Peptidase_S8_Asp-AS"/>
</dbReference>
<dbReference type="InterPro" id="IPR022398">
    <property type="entry name" value="Peptidase_S8_His-AS"/>
</dbReference>
<dbReference type="RefSeq" id="WP_182604856.1">
    <property type="nucleotide sequence ID" value="NZ_VKHT01000044.1"/>
</dbReference>
<evidence type="ECO:0000256" key="5">
    <source>
        <dbReference type="PIRSR" id="PIRSR615500-1"/>
    </source>
</evidence>
<dbReference type="PANTHER" id="PTHR43806:SF11">
    <property type="entry name" value="CEREVISIN-RELATED"/>
    <property type="match status" value="1"/>
</dbReference>
<feature type="region of interest" description="Disordered" evidence="8">
    <location>
        <begin position="1"/>
        <end position="26"/>
    </location>
</feature>
<accession>A0A7W3TAT1</accession>
<feature type="compositionally biased region" description="Basic and acidic residues" evidence="8">
    <location>
        <begin position="1"/>
        <end position="13"/>
    </location>
</feature>
<dbReference type="GO" id="GO:0006508">
    <property type="term" value="P:proteolysis"/>
    <property type="evidence" value="ECO:0007669"/>
    <property type="project" value="UniProtKB-KW"/>
</dbReference>
<feature type="active site" description="Charge relay system" evidence="5 6">
    <location>
        <position position="477"/>
    </location>
</feature>
<feature type="active site" description="Charge relay system" evidence="5 6">
    <location>
        <position position="277"/>
    </location>
</feature>
<dbReference type="InterPro" id="IPR036852">
    <property type="entry name" value="Peptidase_S8/S53_dom_sf"/>
</dbReference>
<protein>
    <submittedName>
        <fullName evidence="10">S8 family serine peptidase</fullName>
    </submittedName>
</protein>
<comment type="similarity">
    <text evidence="1 6 7">Belongs to the peptidase S8 family.</text>
</comment>
<feature type="active site" description="Charge relay system" evidence="5 6">
    <location>
        <position position="309"/>
    </location>
</feature>
<dbReference type="Gene3D" id="2.60.40.650">
    <property type="match status" value="1"/>
</dbReference>
<dbReference type="SUPFAM" id="SSF52743">
    <property type="entry name" value="Subtilisin-like"/>
    <property type="match status" value="1"/>
</dbReference>
<dbReference type="PRINTS" id="PR00723">
    <property type="entry name" value="SUBTILISIN"/>
</dbReference>
<evidence type="ECO:0000256" key="2">
    <source>
        <dbReference type="ARBA" id="ARBA00022670"/>
    </source>
</evidence>
<evidence type="ECO:0000256" key="1">
    <source>
        <dbReference type="ARBA" id="ARBA00011073"/>
    </source>
</evidence>
<evidence type="ECO:0000256" key="7">
    <source>
        <dbReference type="RuleBase" id="RU003355"/>
    </source>
</evidence>
<evidence type="ECO:0000256" key="8">
    <source>
        <dbReference type="SAM" id="MobiDB-lite"/>
    </source>
</evidence>
<dbReference type="InterPro" id="IPR014756">
    <property type="entry name" value="Ig_E-set"/>
</dbReference>
<dbReference type="InterPro" id="IPR023828">
    <property type="entry name" value="Peptidase_S8_Ser-AS"/>
</dbReference>
<dbReference type="InterPro" id="IPR000209">
    <property type="entry name" value="Peptidase_S8/S53_dom"/>
</dbReference>
<sequence length="1146" mass="121096">MPDAHRPHAEHHPHPIPTPPTPGRRRSRAIRSGLLAAALAGALTGTLLGGPASAAPPDGPAGPAGPTGNGTFAGESPAPRTLTLITGDRVRLNPDGSVAGILPAEGREDIPVHVLQGGDGTLVLPHDVTDAIADGTLDRRLFDTAELTRPEYEEIDGLPVIVLYEEDGEGGAEAREALHAEVDTDAPVELDSIDAEALTLAEEETAPAWEALTVEADTTARSKTPLLDGASLAPGVRALVLDGVVEATLNSSPARIGAPAARELGLDGEGVTVAILDTGIDATHPDLADRVVKQVNFSDAPEIGDVAGHGTHVGSTVAGTGAASDGLYTGVAPGADILDVKVLNDWGSGLESGVIAGMEWAVEQNADIVNMSLGYFVTDAVHSVEEALERLSAQSDTLFVIAAGNEGPFTASLRAPATAEAALTVGALDWDDTVADFSSSGPRFRDGLPKPDLTAPGVEITAAAAGTGGYVAMGGTSMASPHVAGAAALLAQARPELTPEELKAVLVGSAVGLADTPVHRQGTGRIDIPRALAADVIAEPVSLGFGLIPWGSGETDPITRELTYRNLGTEDITLRLSLDALTPDGSPAPEGMFALAADEVTVPAGGTASVEVTADPGLGEEGAGVYGTAVIATDGEREVRTAGSLYMELRMSTVRVEHLDRAGEPTENWTTKAFNPITGEERFFEPDPDEGSHVGRLRLTEGNWTIDTRIWQTEENELTWMLHPWLEVGEKFEDIRLTHSSAEARPVRMTLHDRRAEHQGLNIGFEVESEEFWVERSLVLPDGISLRTAQIGNYPAEFEVVGGAMATWETPDGTRRYHAATVDPEGLPSGVTQHTTARDLARITTRVGIWAPGREVSLHTSPREMPLISYDSFYDSPAEVDVYIRPDDLIWYQSAIQWSPTSWDFESLHVATYPDLRPGSSRTETFNVGVFGPAPEDIGFVRTEDTIRVALWPLTDGAGHRGVAYDATGETVLYRDGEEVSRVPEAPDFATPDVPAGEGDYRLETVTDRTDTAAPISTRVETAHTFRSATPPEGEETQLPISAVRYQPDLALDSTAKAGKKIKVPLTVVGAAAGKNTETLRIEVSLDGGNTWKTAKVTGKATDKKDNRSFTVHNPAAGGSVSLRAHLTDTNGNTTEQTIIDAWRTR</sequence>
<dbReference type="InterPro" id="IPR015500">
    <property type="entry name" value="Peptidase_S8_subtilisin-rel"/>
</dbReference>
<dbReference type="Pfam" id="PF00082">
    <property type="entry name" value="Peptidase_S8"/>
    <property type="match status" value="1"/>
</dbReference>
<reference evidence="11" key="1">
    <citation type="submission" date="2019-10" db="EMBL/GenBank/DDBJ databases">
        <title>Streptomyces sp. nov., a novel actinobacterium isolated from alkaline environment.</title>
        <authorList>
            <person name="Golinska P."/>
        </authorList>
    </citation>
    <scope>NUCLEOTIDE SEQUENCE [LARGE SCALE GENOMIC DNA]</scope>
    <source>
        <strain evidence="11">DSM 42118</strain>
    </source>
</reference>
<gene>
    <name evidence="10" type="ORF">FNQ90_03160</name>
</gene>
<dbReference type="GO" id="GO:0004252">
    <property type="term" value="F:serine-type endopeptidase activity"/>
    <property type="evidence" value="ECO:0007669"/>
    <property type="project" value="UniProtKB-UniRule"/>
</dbReference>
<keyword evidence="3 6" id="KW-0378">Hydrolase</keyword>
<dbReference type="PROSITE" id="PS51892">
    <property type="entry name" value="SUBTILASE"/>
    <property type="match status" value="1"/>
</dbReference>
<evidence type="ECO:0000313" key="10">
    <source>
        <dbReference type="EMBL" id="MBB0243135.1"/>
    </source>
</evidence>
<dbReference type="PROSITE" id="PS00136">
    <property type="entry name" value="SUBTILASE_ASP"/>
    <property type="match status" value="1"/>
</dbReference>
<keyword evidence="4 6" id="KW-0720">Serine protease</keyword>
<dbReference type="SUPFAM" id="SSF81296">
    <property type="entry name" value="E set domains"/>
    <property type="match status" value="1"/>
</dbReference>
<keyword evidence="11" id="KW-1185">Reference proteome</keyword>
<dbReference type="Gene3D" id="3.40.50.200">
    <property type="entry name" value="Peptidase S8/S53 domain"/>
    <property type="match status" value="1"/>
</dbReference>
<feature type="compositionally biased region" description="Low complexity" evidence="8">
    <location>
        <begin position="64"/>
        <end position="74"/>
    </location>
</feature>
<dbReference type="Proteomes" id="UP000538929">
    <property type="component" value="Unassembled WGS sequence"/>
</dbReference>
<evidence type="ECO:0000256" key="4">
    <source>
        <dbReference type="ARBA" id="ARBA00022825"/>
    </source>
</evidence>
<keyword evidence="2 6" id="KW-0645">Protease</keyword>
<dbReference type="EMBL" id="VKHT01000044">
    <property type="protein sequence ID" value="MBB0243135.1"/>
    <property type="molecule type" value="Genomic_DNA"/>
</dbReference>
<dbReference type="PROSITE" id="PS00137">
    <property type="entry name" value="SUBTILASE_HIS"/>
    <property type="match status" value="1"/>
</dbReference>
<dbReference type="PANTHER" id="PTHR43806">
    <property type="entry name" value="PEPTIDASE S8"/>
    <property type="match status" value="1"/>
</dbReference>
<name>A0A7W3TAT1_9ACTN</name>
<evidence type="ECO:0000256" key="3">
    <source>
        <dbReference type="ARBA" id="ARBA00022801"/>
    </source>
</evidence>
<comment type="caution">
    <text evidence="10">The sequence shown here is derived from an EMBL/GenBank/DDBJ whole genome shotgun (WGS) entry which is preliminary data.</text>
</comment>